<accession>E1YGW9</accession>
<dbReference type="InterPro" id="IPR023210">
    <property type="entry name" value="NADP_OxRdtase_dom"/>
</dbReference>
<dbReference type="InterPro" id="IPR053135">
    <property type="entry name" value="AKR2_Oxidoreductase"/>
</dbReference>
<dbReference type="CDD" id="cd19097">
    <property type="entry name" value="AKR_unchar"/>
    <property type="match status" value="1"/>
</dbReference>
<dbReference type="PANTHER" id="PTHR43312">
    <property type="entry name" value="D-THREO-ALDOSE 1-DEHYDROGENASE"/>
    <property type="match status" value="1"/>
</dbReference>
<protein>
    <recommendedName>
        <fullName evidence="1">NADP-dependent oxidoreductase domain-containing protein</fullName>
    </recommendedName>
</protein>
<dbReference type="Gene3D" id="3.20.20.100">
    <property type="entry name" value="NADP-dependent oxidoreductase domain"/>
    <property type="match status" value="1"/>
</dbReference>
<dbReference type="InterPro" id="IPR020471">
    <property type="entry name" value="AKR"/>
</dbReference>
<sequence>MKLGIGAAQFGLNYGVSNAEGITPIAEVAKILQQAESLGIEMIDTAPAYGNSETVLGSCIQDRHRFKIIIKTPFFDKDVIREQDVALLRKTFISSLHKLRQASVYGLLIHHAYDLFAVNGQKLWKSMEALKDEGLVKKIGVSVYDTEQIDEALKRYSIDLIQVPVNIFDQRLLKSGHLKKLKDRHIEVHARSIFLQGLLFMEPSQIPPYLSHAIPYLQKYHDIIKPINLSALDAALTFVDHLKEIDTYIVGLNNYQQLEDILSHLTKNIDKTFDLDYSNFAITDESIINPFLWGKM</sequence>
<evidence type="ECO:0000313" key="2">
    <source>
        <dbReference type="EMBL" id="CBX29813.1"/>
    </source>
</evidence>
<dbReference type="PANTHER" id="PTHR43312:SF1">
    <property type="entry name" value="NADP-DEPENDENT OXIDOREDUCTASE DOMAIN-CONTAINING PROTEIN"/>
    <property type="match status" value="1"/>
</dbReference>
<name>E1YGW9_9BACT</name>
<reference evidence="2" key="1">
    <citation type="journal article" date="2011" name="Environ. Microbiol.">
        <title>Genomic insights into the metabolic potential of the polycyclic aromatic hydrocarbon degrading sulfate-reducing Deltaproteobacterium N47.</title>
        <authorList>
            <person name="Bergmann F."/>
            <person name="Selesi D."/>
            <person name="Weinmaier T."/>
            <person name="Tischler P."/>
            <person name="Rattei T."/>
            <person name="Meckenstock R.U."/>
        </authorList>
    </citation>
    <scope>NUCLEOTIDE SEQUENCE</scope>
</reference>
<dbReference type="GO" id="GO:0016491">
    <property type="term" value="F:oxidoreductase activity"/>
    <property type="evidence" value="ECO:0007669"/>
    <property type="project" value="InterPro"/>
</dbReference>
<dbReference type="InterPro" id="IPR036812">
    <property type="entry name" value="NAD(P)_OxRdtase_dom_sf"/>
</dbReference>
<organism evidence="2">
    <name type="scientific">uncultured Desulfobacterium sp</name>
    <dbReference type="NCBI Taxonomy" id="201089"/>
    <lineage>
        <taxon>Bacteria</taxon>
        <taxon>Pseudomonadati</taxon>
        <taxon>Thermodesulfobacteriota</taxon>
        <taxon>Desulfobacteria</taxon>
        <taxon>Desulfobacterales</taxon>
        <taxon>Desulfobacteriaceae</taxon>
        <taxon>Desulfobacterium</taxon>
        <taxon>environmental samples</taxon>
    </lineage>
</organism>
<proteinExistence type="predicted"/>
<dbReference type="PRINTS" id="PR00069">
    <property type="entry name" value="ALDKETRDTASE"/>
</dbReference>
<gene>
    <name evidence="2" type="ORF">N47_F15080</name>
</gene>
<dbReference type="Pfam" id="PF00248">
    <property type="entry name" value="Aldo_ket_red"/>
    <property type="match status" value="1"/>
</dbReference>
<dbReference type="EMBL" id="FR695873">
    <property type="protein sequence ID" value="CBX29813.1"/>
    <property type="molecule type" value="Genomic_DNA"/>
</dbReference>
<evidence type="ECO:0000259" key="1">
    <source>
        <dbReference type="Pfam" id="PF00248"/>
    </source>
</evidence>
<dbReference type="AlphaFoldDB" id="E1YGW9"/>
<feature type="domain" description="NADP-dependent oxidoreductase" evidence="1">
    <location>
        <begin position="2"/>
        <end position="271"/>
    </location>
</feature>
<dbReference type="SUPFAM" id="SSF51430">
    <property type="entry name" value="NAD(P)-linked oxidoreductase"/>
    <property type="match status" value="1"/>
</dbReference>